<sequence length="727" mass="79180">MAPIKFNQKKKIRYAKVIKKLKMIRDAQDAHKTVTGDFESNPQELIKFIDSANFAITNTRNEVVKVNKGTKWQPIMVEVEKRVTDTTGYESVKERLFANRDYQNMFKVEGTDIKFNIEVNKLEKMPGFYVPVFEVKIDKAVILKGLDKNLIREEKEAIGGDEVQGAFISIGSLEEVSSNEEVGRVPYKVVKGDNDTPRVDIAGRLYTPQEVSAMTLQKMKKTAEDYLGQDVMQAVITVPAYFNDAQRQATKEAGEIAGLKVERIINEPTAAALAYGIDKKGSDQKIAVYDLGGGTFDISILEIGDGVFEVLATNGDTHLGGDDFDEVIINWLADEFNAQEQVDLRKDPMALQRLKESAEKAKIELSASAQTEINLPYVTATASGPKHLVQTLSRAKFEQLAADLVSRSMLPVEQALKDADLSTSDIDEVILVGGSTRIPVIQEEVKKFFGKSPNKGVNPDEVVAIGAAIQGGVLTGDVKDVLLLDVTPLSLGIETMGNVFTKLIEANTTIPTKKSQVFSTAVDNQPSVDIHVLQGERAMAADNKTIGRFQLTDIPAAPRGVPQIEVSFDIDANGIIKVSAVDKKTNKSQEIKIEASSGLSEEEIEKMKADAEANADADKAAKETAEKLNMADQMIFQTEKQLKEVEGKLPEDQKATIEKPLNELKAAHAAKDTAKIDAAIDTLNKALQAAAGAFQAAQGTGGAKGGATQKKSSKDDSVEDVDFEEVK</sequence>
<dbReference type="InterPro" id="IPR043129">
    <property type="entry name" value="ATPase_NBD"/>
</dbReference>
<dbReference type="CDD" id="cd10234">
    <property type="entry name" value="ASKHA_NBD_HSP70_DnaK-like"/>
    <property type="match status" value="1"/>
</dbReference>
<dbReference type="PROSITE" id="PS01036">
    <property type="entry name" value="HSP70_3"/>
    <property type="match status" value="1"/>
</dbReference>
<dbReference type="STRING" id="50429.A0A2B4R9T9"/>
<dbReference type="FunFam" id="1.20.1270.10:FF:000001">
    <property type="entry name" value="Molecular chaperone DnaK"/>
    <property type="match status" value="1"/>
</dbReference>
<proteinExistence type="inferred from homology"/>
<evidence type="ECO:0000256" key="1">
    <source>
        <dbReference type="ARBA" id="ARBA00007381"/>
    </source>
</evidence>
<evidence type="ECO:0000256" key="4">
    <source>
        <dbReference type="RuleBase" id="RU003322"/>
    </source>
</evidence>
<evidence type="ECO:0000256" key="2">
    <source>
        <dbReference type="ARBA" id="ARBA00022741"/>
    </source>
</evidence>
<accession>A0A2B4R9T9</accession>
<dbReference type="AlphaFoldDB" id="A0A2B4R9T9"/>
<dbReference type="Gene3D" id="3.30.420.40">
    <property type="match status" value="2"/>
</dbReference>
<evidence type="ECO:0000313" key="6">
    <source>
        <dbReference type="EMBL" id="PFX13158.1"/>
    </source>
</evidence>
<reference evidence="6" key="1">
    <citation type="journal article" date="2017" name="J. ISSAAS">
        <title>Comparative analysis of the genomes of Stylophora pistillata and Acropora digitifera provides evidence for extensive differences between species of corals.</title>
        <authorList>
            <person name="Voolstra C.R."/>
            <person name="Li Y."/>
            <person name="Liew Y.J."/>
            <person name="Baumgarten S."/>
            <person name="Zoccola D."/>
            <person name="Flot J.-F."/>
            <person name="Tambutte S."/>
            <person name="Allemand D."/>
            <person name="Aranda M."/>
        </authorList>
    </citation>
    <scope>NUCLEOTIDE SEQUENCE</scope>
    <source>
        <strain evidence="6">CSM Monaco</strain>
        <tissue evidence="6">Whole animal</tissue>
    </source>
</reference>
<dbReference type="OrthoDB" id="2401965at2759"/>
<dbReference type="Pfam" id="PF00012">
    <property type="entry name" value="HSP70"/>
    <property type="match status" value="1"/>
</dbReference>
<dbReference type="NCBIfam" id="NF001413">
    <property type="entry name" value="PRK00290.1"/>
    <property type="match status" value="1"/>
</dbReference>
<dbReference type="Gene3D" id="1.20.1270.10">
    <property type="match status" value="1"/>
</dbReference>
<comment type="similarity">
    <text evidence="1 4">Belongs to the heat shock protein 70 family.</text>
</comment>
<keyword evidence="3 4" id="KW-0067">ATP-binding</keyword>
<dbReference type="InterPro" id="IPR012725">
    <property type="entry name" value="Chaperone_DnaK"/>
</dbReference>
<organism evidence="6">
    <name type="scientific">Stylophora pistillata</name>
    <name type="common">Smooth cauliflower coral</name>
    <dbReference type="NCBI Taxonomy" id="50429"/>
    <lineage>
        <taxon>Eukaryota</taxon>
        <taxon>Metazoa</taxon>
        <taxon>Cnidaria</taxon>
        <taxon>Anthozoa</taxon>
        <taxon>Hexacorallia</taxon>
        <taxon>Scleractinia</taxon>
        <taxon>Astrocoeniina</taxon>
        <taxon>Pocilloporidae</taxon>
        <taxon>Stylophora</taxon>
    </lineage>
</organism>
<dbReference type="SUPFAM" id="SSF100920">
    <property type="entry name" value="Heat shock protein 70kD (HSP70), peptide-binding domain"/>
    <property type="match status" value="1"/>
</dbReference>
<dbReference type="InterPro" id="IPR029048">
    <property type="entry name" value="HSP70_C_sf"/>
</dbReference>
<dbReference type="PANTHER" id="PTHR19375">
    <property type="entry name" value="HEAT SHOCK PROTEIN 70KDA"/>
    <property type="match status" value="1"/>
</dbReference>
<name>A0A2B4R9T9_STYPI</name>
<gene>
    <name evidence="6" type="primary">dnaK</name>
    <name evidence="6" type="ORF">AWC38_SpisGene22784</name>
</gene>
<dbReference type="InterPro" id="IPR018181">
    <property type="entry name" value="Heat_shock_70_CS"/>
</dbReference>
<dbReference type="Gene3D" id="3.90.640.10">
    <property type="entry name" value="Actin, Chain A, domain 4"/>
    <property type="match status" value="1"/>
</dbReference>
<protein>
    <submittedName>
        <fullName evidence="6">Chaperone protein DnaK</fullName>
    </submittedName>
</protein>
<evidence type="ECO:0000256" key="3">
    <source>
        <dbReference type="ARBA" id="ARBA00022840"/>
    </source>
</evidence>
<dbReference type="GO" id="GO:0140662">
    <property type="term" value="F:ATP-dependent protein folding chaperone"/>
    <property type="evidence" value="ECO:0007669"/>
    <property type="project" value="InterPro"/>
</dbReference>
<comment type="caution">
    <text evidence="6">The sequence shown here is derived from an EMBL/GenBank/DDBJ whole genome shotgun (WGS) entry which is preliminary data.</text>
</comment>
<dbReference type="InterPro" id="IPR029047">
    <property type="entry name" value="HSP70_peptide-bd_sf"/>
</dbReference>
<dbReference type="PROSITE" id="PS00329">
    <property type="entry name" value="HSP70_2"/>
    <property type="match status" value="1"/>
</dbReference>
<dbReference type="HAMAP" id="MF_00332">
    <property type="entry name" value="DnaK"/>
    <property type="match status" value="1"/>
</dbReference>
<dbReference type="GO" id="GO:0051082">
    <property type="term" value="F:unfolded protein binding"/>
    <property type="evidence" value="ECO:0007669"/>
    <property type="project" value="InterPro"/>
</dbReference>
<dbReference type="FunFam" id="3.30.420.40:FF:000545">
    <property type="entry name" value="Endoplasmic reticulum chaperone BiP"/>
    <property type="match status" value="1"/>
</dbReference>
<dbReference type="Gene3D" id="2.60.34.10">
    <property type="entry name" value="Substrate Binding Domain Of DNAk, Chain A, domain 1"/>
    <property type="match status" value="1"/>
</dbReference>
<dbReference type="EMBL" id="LSMT01001055">
    <property type="protein sequence ID" value="PFX13158.1"/>
    <property type="molecule type" value="Genomic_DNA"/>
</dbReference>
<dbReference type="SUPFAM" id="SSF53067">
    <property type="entry name" value="Actin-like ATPase domain"/>
    <property type="match status" value="2"/>
</dbReference>
<dbReference type="FunFam" id="3.90.640.10:FF:000003">
    <property type="entry name" value="Molecular chaperone DnaK"/>
    <property type="match status" value="1"/>
</dbReference>
<dbReference type="PRINTS" id="PR00301">
    <property type="entry name" value="HEATSHOCK70"/>
</dbReference>
<feature type="region of interest" description="Disordered" evidence="5">
    <location>
        <begin position="692"/>
        <end position="727"/>
    </location>
</feature>
<dbReference type="FunFam" id="2.60.34.10:FF:000014">
    <property type="entry name" value="Chaperone protein DnaK HSP70"/>
    <property type="match status" value="1"/>
</dbReference>
<evidence type="ECO:0000256" key="5">
    <source>
        <dbReference type="SAM" id="MobiDB-lite"/>
    </source>
</evidence>
<feature type="compositionally biased region" description="Acidic residues" evidence="5">
    <location>
        <begin position="717"/>
        <end position="727"/>
    </location>
</feature>
<dbReference type="GO" id="GO:0005524">
    <property type="term" value="F:ATP binding"/>
    <property type="evidence" value="ECO:0007669"/>
    <property type="project" value="UniProtKB-KW"/>
</dbReference>
<keyword evidence="2 4" id="KW-0547">Nucleotide-binding</keyword>
<dbReference type="NCBIfam" id="TIGR02350">
    <property type="entry name" value="prok_dnaK"/>
    <property type="match status" value="1"/>
</dbReference>
<dbReference type="InterPro" id="IPR013126">
    <property type="entry name" value="Hsp_70_fam"/>
</dbReference>